<sequence length="126" mass="13835">MKSSAKRGIKIEVNIEDEIGKAEKCTESEGNKEADKQRNVQRRTRSGAPRQYVSPPVSGVFVMSGSHSTNHVVVVSTSSLYDTSSSVDLWRSVSPEPNARRFICGGELGVGDARRLSCNLWVPVFH</sequence>
<evidence type="ECO:0000313" key="3">
    <source>
        <dbReference type="Proteomes" id="UP001283361"/>
    </source>
</evidence>
<keyword evidence="3" id="KW-1185">Reference proteome</keyword>
<organism evidence="2 3">
    <name type="scientific">Elysia crispata</name>
    <name type="common">lettuce slug</name>
    <dbReference type="NCBI Taxonomy" id="231223"/>
    <lineage>
        <taxon>Eukaryota</taxon>
        <taxon>Metazoa</taxon>
        <taxon>Spiralia</taxon>
        <taxon>Lophotrochozoa</taxon>
        <taxon>Mollusca</taxon>
        <taxon>Gastropoda</taxon>
        <taxon>Heterobranchia</taxon>
        <taxon>Euthyneura</taxon>
        <taxon>Panpulmonata</taxon>
        <taxon>Sacoglossa</taxon>
        <taxon>Placobranchoidea</taxon>
        <taxon>Plakobranchidae</taxon>
        <taxon>Elysia</taxon>
    </lineage>
</organism>
<dbReference type="AlphaFoldDB" id="A0AAE1ATV3"/>
<dbReference type="Proteomes" id="UP001283361">
    <property type="component" value="Unassembled WGS sequence"/>
</dbReference>
<feature type="compositionally biased region" description="Basic and acidic residues" evidence="1">
    <location>
        <begin position="23"/>
        <end position="38"/>
    </location>
</feature>
<proteinExistence type="predicted"/>
<protein>
    <submittedName>
        <fullName evidence="2">Uncharacterized protein</fullName>
    </submittedName>
</protein>
<dbReference type="EMBL" id="JAWDGP010001264">
    <property type="protein sequence ID" value="KAK3793271.1"/>
    <property type="molecule type" value="Genomic_DNA"/>
</dbReference>
<name>A0AAE1ATV3_9GAST</name>
<evidence type="ECO:0000313" key="2">
    <source>
        <dbReference type="EMBL" id="KAK3793271.1"/>
    </source>
</evidence>
<evidence type="ECO:0000256" key="1">
    <source>
        <dbReference type="SAM" id="MobiDB-lite"/>
    </source>
</evidence>
<reference evidence="2" key="1">
    <citation type="journal article" date="2023" name="G3 (Bethesda)">
        <title>A reference genome for the long-term kleptoplast-retaining sea slug Elysia crispata morphotype clarki.</title>
        <authorList>
            <person name="Eastman K.E."/>
            <person name="Pendleton A.L."/>
            <person name="Shaikh M.A."/>
            <person name="Suttiyut T."/>
            <person name="Ogas R."/>
            <person name="Tomko P."/>
            <person name="Gavelis G."/>
            <person name="Widhalm J.R."/>
            <person name="Wisecaver J.H."/>
        </authorList>
    </citation>
    <scope>NUCLEOTIDE SEQUENCE</scope>
    <source>
        <strain evidence="2">ECLA1</strain>
    </source>
</reference>
<feature type="region of interest" description="Disordered" evidence="1">
    <location>
        <begin position="23"/>
        <end position="53"/>
    </location>
</feature>
<accession>A0AAE1ATV3</accession>
<comment type="caution">
    <text evidence="2">The sequence shown here is derived from an EMBL/GenBank/DDBJ whole genome shotgun (WGS) entry which is preliminary data.</text>
</comment>
<gene>
    <name evidence="2" type="ORF">RRG08_014749</name>
</gene>